<comment type="caution">
    <text evidence="1">The sequence shown here is derived from an EMBL/GenBank/DDBJ whole genome shotgun (WGS) entry which is preliminary data.</text>
</comment>
<evidence type="ECO:0000313" key="1">
    <source>
        <dbReference type="EMBL" id="KGG87681.1"/>
    </source>
</evidence>
<sequence>MNADQHLQDHAESAVRATQWFRTAPASVQPYLVVTVKGVEQRTGRSMMGGESTGACLVADATCGEETRRFCWAFKFGETIEIDC</sequence>
<protein>
    <submittedName>
        <fullName evidence="1">Uncharacterized protein</fullName>
    </submittedName>
</protein>
<gene>
    <name evidence="1" type="ORF">P245_19715</name>
</gene>
<name>A0A0E3BYF8_9BURK</name>
<proteinExistence type="predicted"/>
<dbReference type="EMBL" id="AWTN01000106">
    <property type="protein sequence ID" value="KGG87681.1"/>
    <property type="molecule type" value="Genomic_DNA"/>
</dbReference>
<accession>A0A0E3BYF8</accession>
<evidence type="ECO:0000313" key="2">
    <source>
        <dbReference type="Proteomes" id="UP000029567"/>
    </source>
</evidence>
<dbReference type="AlphaFoldDB" id="A0A0E3BYF8"/>
<reference evidence="1 2" key="1">
    <citation type="submission" date="2013-09" db="EMBL/GenBank/DDBJ databases">
        <title>High correlation between genotypes and phenotypes of environmental bacteria Comamonas testosteroni strains.</title>
        <authorList>
            <person name="Liu L."/>
            <person name="Zhu W."/>
            <person name="Xia X."/>
            <person name="Xu B."/>
            <person name="Luo M."/>
            <person name="Wang G."/>
        </authorList>
    </citation>
    <scope>NUCLEOTIDE SEQUENCE [LARGE SCALE GENOMIC DNA]</scope>
    <source>
        <strain evidence="1 2">JL14</strain>
    </source>
</reference>
<dbReference type="RefSeq" id="WP_034381846.1">
    <property type="nucleotide sequence ID" value="NZ_AWTN01000106.1"/>
</dbReference>
<organism evidence="1 2">
    <name type="scientific">Comamonas thiooxydans</name>
    <dbReference type="NCBI Taxonomy" id="363952"/>
    <lineage>
        <taxon>Bacteria</taxon>
        <taxon>Pseudomonadati</taxon>
        <taxon>Pseudomonadota</taxon>
        <taxon>Betaproteobacteria</taxon>
        <taxon>Burkholderiales</taxon>
        <taxon>Comamonadaceae</taxon>
        <taxon>Comamonas</taxon>
    </lineage>
</organism>
<dbReference type="Proteomes" id="UP000029567">
    <property type="component" value="Unassembled WGS sequence"/>
</dbReference>